<sequence>MFEKGTFYRHGSQLGSTYSPTPEAMGAMMNDWYNGGWQIFANGLRRSEGAAVYGDTGYFNNIFGADIQAGMFGCKNIFGSLGQRPYDHAGTRIAYAQADIGKDEKGEFKGIGYQTVQDGKIGTSKAIPVLEVAEPYKEVPYPWDYGLGLMAVEGKDDVSSHKQYAKLIANSYSNAIDLALLRPISIKQPTQTKDLKEVETSLQGINRAISGFEEIGKENRGVAITADMVSAYGGTKSDLYDFRSAKKSPFDGQLVDAEGAALDLDHLDSLWTKCMCGWDTMADPNNKIWSVSHLAEQKISAQYRARNLYLDSVAVQRSFNGTKTVPGRDAGLLVNAYHNIPLIPDPNIALDFETEMPSTSIIGDIGLYDLDHMWISTLSPVSVYTTDNIAITRELLEKSVIHSRMELRINKFIGSGRIVNVA</sequence>
<evidence type="ECO:0000313" key="1">
    <source>
        <dbReference type="EMBL" id="DBA35570.1"/>
    </source>
</evidence>
<dbReference type="Proteomes" id="UP001302000">
    <property type="component" value="Segment"/>
</dbReference>
<reference evidence="1 2" key="1">
    <citation type="journal article" date="2023" name="Nat. Microbiol.">
        <title>A compendium of viruses from methanogenic archaea reveals their diversity and adaptations to the gut environment.</title>
        <authorList>
            <person name="Medvedeva S."/>
            <person name="Borrel G."/>
            <person name="Krupovic M."/>
            <person name="Gribaldo S."/>
        </authorList>
    </citation>
    <scope>NUCLEOTIDE SEQUENCE [LARGE SCALE GENOMIC DNA]</scope>
</reference>
<dbReference type="EMBL" id="BK063680">
    <property type="protein sequence ID" value="DBA35570.1"/>
    <property type="molecule type" value="Genomic_DNA"/>
</dbReference>
<evidence type="ECO:0000313" key="2">
    <source>
        <dbReference type="Proteomes" id="UP001302000"/>
    </source>
</evidence>
<gene>
    <name evidence="1" type="ORF">vir335_00014</name>
</gene>
<dbReference type="RefSeq" id="YP_013605474.1">
    <property type="nucleotide sequence ID" value="NC_134205.1"/>
</dbReference>
<keyword evidence="2" id="KW-1185">Reference proteome</keyword>
<dbReference type="GeneID" id="301841455"/>
<organism evidence="1 2">
    <name type="scientific">Caudoviricetes sp. vir335</name>
    <dbReference type="NCBI Taxonomy" id="3068357"/>
    <lineage>
        <taxon>Viruses</taxon>
        <taxon>Duplodnaviria</taxon>
        <taxon>Heunggongvirae</taxon>
        <taxon>Uroviricota</taxon>
        <taxon>Caudoviricetes</taxon>
    </lineage>
</organism>
<proteinExistence type="predicted"/>
<name>A0AA86XKJ0_9CAUD</name>
<accession>A0AA86XKJ0</accession>
<protein>
    <submittedName>
        <fullName evidence="1">Major head protein, HK97-like fold</fullName>
    </submittedName>
</protein>